<dbReference type="AlphaFoldDB" id="K2NDB4"/>
<evidence type="ECO:0000313" key="3">
    <source>
        <dbReference type="Proteomes" id="UP000007350"/>
    </source>
</evidence>
<sequence>MKWSLYGMRAHDVFFFFFAFAFFFVFMLTWVGWGLFSLLRVGLGAAALFGCP</sequence>
<evidence type="ECO:0000313" key="2">
    <source>
        <dbReference type="EMBL" id="EKF32896.1"/>
    </source>
</evidence>
<name>K2NDB4_TRYCR</name>
<reference evidence="2 3" key="1">
    <citation type="journal article" date="2012" name="BMC Genomics">
        <title>Comparative genomic analysis of human infective Trypanosoma cruzi lineages with the bat-restricted subspecies T. cruzi marinkellei.</title>
        <authorList>
            <person name="Franzen O."/>
            <person name="Talavera-Lopez C."/>
            <person name="Ochaya S."/>
            <person name="Butler C.E."/>
            <person name="Messenger L.A."/>
            <person name="Lewis M.D."/>
            <person name="Llewellyn M.S."/>
            <person name="Marinkelle C.J."/>
            <person name="Tyler K.M."/>
            <person name="Miles M.A."/>
            <person name="Andersson B."/>
        </authorList>
    </citation>
    <scope>NUCLEOTIDE SEQUENCE [LARGE SCALE GENOMIC DNA]</scope>
    <source>
        <strain evidence="2 3">B7</strain>
    </source>
</reference>
<feature type="non-terminal residue" evidence="2">
    <location>
        <position position="52"/>
    </location>
</feature>
<dbReference type="Proteomes" id="UP000007350">
    <property type="component" value="Unassembled WGS sequence"/>
</dbReference>
<keyword evidence="1" id="KW-1133">Transmembrane helix</keyword>
<dbReference type="EMBL" id="AHKC01009537">
    <property type="protein sequence ID" value="EKF32896.1"/>
    <property type="molecule type" value="Genomic_DNA"/>
</dbReference>
<comment type="caution">
    <text evidence="2">The sequence shown here is derived from an EMBL/GenBank/DDBJ whole genome shotgun (WGS) entry which is preliminary data.</text>
</comment>
<keyword evidence="1" id="KW-0472">Membrane</keyword>
<organism evidence="2 3">
    <name type="scientific">Trypanosoma cruzi marinkellei</name>
    <dbReference type="NCBI Taxonomy" id="85056"/>
    <lineage>
        <taxon>Eukaryota</taxon>
        <taxon>Discoba</taxon>
        <taxon>Euglenozoa</taxon>
        <taxon>Kinetoplastea</taxon>
        <taxon>Metakinetoplastina</taxon>
        <taxon>Trypanosomatida</taxon>
        <taxon>Trypanosomatidae</taxon>
        <taxon>Trypanosoma</taxon>
        <taxon>Schizotrypanum</taxon>
    </lineage>
</organism>
<accession>K2NDB4</accession>
<protein>
    <submittedName>
        <fullName evidence="2">Uncharacterized protein</fullName>
    </submittedName>
</protein>
<keyword evidence="1" id="KW-0812">Transmembrane</keyword>
<evidence type="ECO:0000256" key="1">
    <source>
        <dbReference type="SAM" id="Phobius"/>
    </source>
</evidence>
<gene>
    <name evidence="2" type="ORF">MOQ_003244</name>
</gene>
<proteinExistence type="predicted"/>
<feature type="transmembrane region" description="Helical" evidence="1">
    <location>
        <begin position="12"/>
        <end position="33"/>
    </location>
</feature>
<keyword evidence="3" id="KW-1185">Reference proteome</keyword>